<evidence type="ECO:0000313" key="2">
    <source>
        <dbReference type="EMBL" id="KKS70055.1"/>
    </source>
</evidence>
<dbReference type="AlphaFoldDB" id="A0A0G1B9K5"/>
<evidence type="ECO:0000313" key="3">
    <source>
        <dbReference type="Proteomes" id="UP000034785"/>
    </source>
</evidence>
<evidence type="ECO:0000256" key="1">
    <source>
        <dbReference type="SAM" id="MobiDB-lite"/>
    </source>
</evidence>
<dbReference type="InterPro" id="IPR029052">
    <property type="entry name" value="Metallo-depent_PP-like"/>
</dbReference>
<feature type="non-terminal residue" evidence="2">
    <location>
        <position position="1"/>
    </location>
</feature>
<comment type="caution">
    <text evidence="2">The sequence shown here is derived from an EMBL/GenBank/DDBJ whole genome shotgun (WGS) entry which is preliminary data.</text>
</comment>
<dbReference type="EMBL" id="LCEJ01000037">
    <property type="protein sequence ID" value="KKS70055.1"/>
    <property type="molecule type" value="Genomic_DNA"/>
</dbReference>
<name>A0A0G1B9K5_9BACT</name>
<reference evidence="2 3" key="1">
    <citation type="journal article" date="2015" name="Nature">
        <title>rRNA introns, odd ribosomes, and small enigmatic genomes across a large radiation of phyla.</title>
        <authorList>
            <person name="Brown C.T."/>
            <person name="Hug L.A."/>
            <person name="Thomas B.C."/>
            <person name="Sharon I."/>
            <person name="Castelle C.J."/>
            <person name="Singh A."/>
            <person name="Wilkins M.J."/>
            <person name="Williams K.H."/>
            <person name="Banfield J.F."/>
        </authorList>
    </citation>
    <scope>NUCLEOTIDE SEQUENCE [LARGE SCALE GENOMIC DNA]</scope>
</reference>
<proteinExistence type="predicted"/>
<sequence>ETPPKANVVKPAEGPAAQVPNALPITAPREEAAEPGLTYNPSPEEVYEYASKIQAEWGLENPDFDRDTLNLLEYGSTNKSPMGFPMNPQGMTDYEKELYAVYKEMAPKLGYKLGELRYNPVKEYGEATIEKIKPEATFDAYHSADITLNTQENVGGSLESLEQFAHRDNLENKEVYERSLDNALKTLEGKDGIAELKDIPAIIIPDLHARKNFLVEVLNQQVKEGPYSGQKIFDLLKEGRVNIVCLGDGMHSEQRANWEPSRYATETDSNGRLVTKKDSLGNVVKTEYSKLLDQLPPGQQVNELRNKEMNRLISEEMARSLGMMKMIMDLKVRFPENFHYIRGNHDDIKEAISGFYKYANESADNSPEKR</sequence>
<dbReference type="SUPFAM" id="SSF56300">
    <property type="entry name" value="Metallo-dependent phosphatases"/>
    <property type="match status" value="1"/>
</dbReference>
<gene>
    <name evidence="2" type="ORF">UV41_C0037G0001</name>
</gene>
<organism evidence="2 3">
    <name type="scientific">Candidatus Daviesbacteria bacterium GW2011_GWA2_42_7</name>
    <dbReference type="NCBI Taxonomy" id="1618425"/>
    <lineage>
        <taxon>Bacteria</taxon>
        <taxon>Candidatus Daviesiibacteriota</taxon>
    </lineage>
</organism>
<dbReference type="Proteomes" id="UP000034785">
    <property type="component" value="Unassembled WGS sequence"/>
</dbReference>
<accession>A0A0G1B9K5</accession>
<feature type="region of interest" description="Disordered" evidence="1">
    <location>
        <begin position="1"/>
        <end position="41"/>
    </location>
</feature>
<protein>
    <recommendedName>
        <fullName evidence="4">Calcineurin-like phosphoesterase domain-containing protein</fullName>
    </recommendedName>
</protein>
<dbReference type="Gene3D" id="3.60.21.10">
    <property type="match status" value="1"/>
</dbReference>
<evidence type="ECO:0008006" key="4">
    <source>
        <dbReference type="Google" id="ProtNLM"/>
    </source>
</evidence>